<reference evidence="10" key="1">
    <citation type="submission" date="2013-08" db="EMBL/GenBank/DDBJ databases">
        <authorList>
            <person name="Mendez C."/>
            <person name="Richter M."/>
            <person name="Ferrer M."/>
            <person name="Sanchez J."/>
        </authorList>
    </citation>
    <scope>NUCLEOTIDE SEQUENCE</scope>
</reference>
<dbReference type="PANTHER" id="PTHR45794:SF1">
    <property type="entry name" value="LEUCINE--TRNA LIGASE, CYTOPLASMIC"/>
    <property type="match status" value="1"/>
</dbReference>
<dbReference type="GO" id="GO:0002161">
    <property type="term" value="F:aminoacyl-tRNA deacylase activity"/>
    <property type="evidence" value="ECO:0007669"/>
    <property type="project" value="InterPro"/>
</dbReference>
<organism evidence="10">
    <name type="scientific">mine drainage metagenome</name>
    <dbReference type="NCBI Taxonomy" id="410659"/>
    <lineage>
        <taxon>unclassified sequences</taxon>
        <taxon>metagenomes</taxon>
        <taxon>ecological metagenomes</taxon>
    </lineage>
</organism>
<dbReference type="InterPro" id="IPR001412">
    <property type="entry name" value="aa-tRNA-synth_I_CS"/>
</dbReference>
<evidence type="ECO:0000256" key="3">
    <source>
        <dbReference type="ARBA" id="ARBA00022598"/>
    </source>
</evidence>
<proteinExistence type="inferred from homology"/>
<evidence type="ECO:0000256" key="2">
    <source>
        <dbReference type="ARBA" id="ARBA00013164"/>
    </source>
</evidence>
<dbReference type="InterPro" id="IPR004493">
    <property type="entry name" value="Leu-tRNA-synth_Ia_arc/euk"/>
</dbReference>
<accession>T0XXY6</accession>
<evidence type="ECO:0000256" key="8">
    <source>
        <dbReference type="ARBA" id="ARBA00030520"/>
    </source>
</evidence>
<feature type="non-terminal residue" evidence="10">
    <location>
        <position position="325"/>
    </location>
</feature>
<evidence type="ECO:0000256" key="5">
    <source>
        <dbReference type="ARBA" id="ARBA00022840"/>
    </source>
</evidence>
<keyword evidence="3" id="KW-0436">Ligase</keyword>
<feature type="domain" description="Aminoacyl-tRNA synthetase class Ia" evidence="9">
    <location>
        <begin position="13"/>
        <end position="181"/>
    </location>
</feature>
<dbReference type="EC" id="6.1.1.4" evidence="2"/>
<name>T0XXY6_9ZZZZ</name>
<keyword evidence="4" id="KW-0547">Nucleotide-binding</keyword>
<dbReference type="GO" id="GO:0004823">
    <property type="term" value="F:leucine-tRNA ligase activity"/>
    <property type="evidence" value="ECO:0007669"/>
    <property type="project" value="UniProtKB-EC"/>
</dbReference>
<comment type="caution">
    <text evidence="10">The sequence shown here is derived from an EMBL/GenBank/DDBJ whole genome shotgun (WGS) entry which is preliminary data.</text>
</comment>
<keyword evidence="6" id="KW-0648">Protein biosynthesis</keyword>
<reference evidence="10" key="2">
    <citation type="journal article" date="2014" name="ISME J.">
        <title>Microbial stratification in low pH oxic and suboxic macroscopic growths along an acid mine drainage.</title>
        <authorList>
            <person name="Mendez-Garcia C."/>
            <person name="Mesa V."/>
            <person name="Sprenger R.R."/>
            <person name="Richter M."/>
            <person name="Diez M.S."/>
            <person name="Solano J."/>
            <person name="Bargiela R."/>
            <person name="Golyshina O.V."/>
            <person name="Manteca A."/>
            <person name="Ramos J.L."/>
            <person name="Gallego J.R."/>
            <person name="Llorente I."/>
            <person name="Martins Dos Santos V.A."/>
            <person name="Jensen O.N."/>
            <person name="Pelaez A.I."/>
            <person name="Sanchez J."/>
            <person name="Ferrer M."/>
        </authorList>
    </citation>
    <scope>NUCLEOTIDE SEQUENCE</scope>
</reference>
<dbReference type="EMBL" id="AUZY01012826">
    <property type="protein sequence ID" value="EQD27606.1"/>
    <property type="molecule type" value="Genomic_DNA"/>
</dbReference>
<dbReference type="SUPFAM" id="SSF52374">
    <property type="entry name" value="Nucleotidylyl transferase"/>
    <property type="match status" value="1"/>
</dbReference>
<evidence type="ECO:0000313" key="10">
    <source>
        <dbReference type="EMBL" id="EQD27606.1"/>
    </source>
</evidence>
<dbReference type="GO" id="GO:0005524">
    <property type="term" value="F:ATP binding"/>
    <property type="evidence" value="ECO:0007669"/>
    <property type="project" value="UniProtKB-KW"/>
</dbReference>
<comment type="similarity">
    <text evidence="1">Belongs to the class-I aminoacyl-tRNA synthetase family.</text>
</comment>
<dbReference type="Gene3D" id="3.90.740.10">
    <property type="entry name" value="Valyl/Leucyl/Isoleucyl-tRNA synthetase, editing domain"/>
    <property type="match status" value="1"/>
</dbReference>
<keyword evidence="7 10" id="KW-0030">Aminoacyl-tRNA synthetase</keyword>
<dbReference type="InterPro" id="IPR014729">
    <property type="entry name" value="Rossmann-like_a/b/a_fold"/>
</dbReference>
<evidence type="ECO:0000256" key="4">
    <source>
        <dbReference type="ARBA" id="ARBA00022741"/>
    </source>
</evidence>
<dbReference type="Pfam" id="PF00133">
    <property type="entry name" value="tRNA-synt_1"/>
    <property type="match status" value="1"/>
</dbReference>
<dbReference type="InterPro" id="IPR002300">
    <property type="entry name" value="aa-tRNA-synth_Ia"/>
</dbReference>
<protein>
    <recommendedName>
        <fullName evidence="2">leucine--tRNA ligase</fullName>
        <ecNumber evidence="2">6.1.1.4</ecNumber>
    </recommendedName>
    <alternativeName>
        <fullName evidence="8">Leucyl-tRNA synthetase</fullName>
    </alternativeName>
</protein>
<sequence length="325" mass="36714">MTSEIEQRELLWQARWKEAGLARAHAVPGRPKHFQIFAYPGASGFLHLGHMRGYTYADLVARFHRMAGQQVFFPAGIHASGLPAIVFANRVARRDPDVLDGLRERGVPDAEVPHLEDPERAARFLGQTYWKIWERFGLLLDPEAYLLTTDPDYQRFIRWQFLRLQERGLLVQKPHYAPFCHRSGPVSVDSSETDIARGGDAEIITYVAVPFPLEDGRTLLAATLRPETVYGVTNLWVAPDSTLKEWHHEGRRYLTSATAVRKFLDQVGGTEGPPVPASNLLGREVTIPLAGGRCRSWPARSSTRTWGPEWSCRFRPTPLRTGSRP</sequence>
<dbReference type="GO" id="GO:0006429">
    <property type="term" value="P:leucyl-tRNA aminoacylation"/>
    <property type="evidence" value="ECO:0007669"/>
    <property type="project" value="InterPro"/>
</dbReference>
<gene>
    <name evidence="10" type="ORF">B1B_19092</name>
</gene>
<evidence type="ECO:0000256" key="7">
    <source>
        <dbReference type="ARBA" id="ARBA00023146"/>
    </source>
</evidence>
<dbReference type="AlphaFoldDB" id="T0XXY6"/>
<dbReference type="SUPFAM" id="SSF50677">
    <property type="entry name" value="ValRS/IleRS/LeuRS editing domain"/>
    <property type="match status" value="1"/>
</dbReference>
<dbReference type="PANTHER" id="PTHR45794">
    <property type="entry name" value="LEUCYL-TRNA SYNTHETASE"/>
    <property type="match status" value="1"/>
</dbReference>
<dbReference type="InterPro" id="IPR009008">
    <property type="entry name" value="Val/Leu/Ile-tRNA-synth_edit"/>
</dbReference>
<dbReference type="Gene3D" id="3.40.50.620">
    <property type="entry name" value="HUPs"/>
    <property type="match status" value="1"/>
</dbReference>
<evidence type="ECO:0000256" key="6">
    <source>
        <dbReference type="ARBA" id="ARBA00022917"/>
    </source>
</evidence>
<dbReference type="PROSITE" id="PS00178">
    <property type="entry name" value="AA_TRNA_LIGASE_I"/>
    <property type="match status" value="1"/>
</dbReference>
<evidence type="ECO:0000256" key="1">
    <source>
        <dbReference type="ARBA" id="ARBA00005594"/>
    </source>
</evidence>
<evidence type="ECO:0000259" key="9">
    <source>
        <dbReference type="Pfam" id="PF00133"/>
    </source>
</evidence>
<keyword evidence="5" id="KW-0067">ATP-binding</keyword>